<name>K3Z1P8_SETIT</name>
<evidence type="ECO:0000313" key="1">
    <source>
        <dbReference type="EnsemblPlants" id="KQL29422"/>
    </source>
</evidence>
<reference evidence="1" key="2">
    <citation type="submission" date="2018-08" db="UniProtKB">
        <authorList>
            <consortium name="EnsemblPlants"/>
        </authorList>
    </citation>
    <scope>IDENTIFICATION</scope>
    <source>
        <strain evidence="1">Yugu1</strain>
    </source>
</reference>
<dbReference type="EMBL" id="AGNK02000241">
    <property type="status" value="NOT_ANNOTATED_CDS"/>
    <property type="molecule type" value="Genomic_DNA"/>
</dbReference>
<dbReference type="Gramene" id="KQL29422">
    <property type="protein sequence ID" value="KQL29422"/>
    <property type="gene ID" value="SETIT_020466mg"/>
</dbReference>
<protein>
    <submittedName>
        <fullName evidence="1">Uncharacterized protein</fullName>
    </submittedName>
</protein>
<accession>K3Z1P8</accession>
<sequence>MCLMLVSSNNIKHSRTEGVWISDIACHGVCQM</sequence>
<dbReference type="InParanoid" id="K3Z1P8"/>
<proteinExistence type="predicted"/>
<dbReference type="EnsemblPlants" id="KQL29422">
    <property type="protein sequence ID" value="KQL29422"/>
    <property type="gene ID" value="SETIT_020466mg"/>
</dbReference>
<keyword evidence="2" id="KW-1185">Reference proteome</keyword>
<dbReference type="Proteomes" id="UP000004995">
    <property type="component" value="Unassembled WGS sequence"/>
</dbReference>
<organism evidence="1 2">
    <name type="scientific">Setaria italica</name>
    <name type="common">Foxtail millet</name>
    <name type="synonym">Panicum italicum</name>
    <dbReference type="NCBI Taxonomy" id="4555"/>
    <lineage>
        <taxon>Eukaryota</taxon>
        <taxon>Viridiplantae</taxon>
        <taxon>Streptophyta</taxon>
        <taxon>Embryophyta</taxon>
        <taxon>Tracheophyta</taxon>
        <taxon>Spermatophyta</taxon>
        <taxon>Magnoliopsida</taxon>
        <taxon>Liliopsida</taxon>
        <taxon>Poales</taxon>
        <taxon>Poaceae</taxon>
        <taxon>PACMAD clade</taxon>
        <taxon>Panicoideae</taxon>
        <taxon>Panicodae</taxon>
        <taxon>Paniceae</taxon>
        <taxon>Cenchrinae</taxon>
        <taxon>Setaria</taxon>
    </lineage>
</organism>
<reference evidence="2" key="1">
    <citation type="journal article" date="2012" name="Nat. Biotechnol.">
        <title>Reference genome sequence of the model plant Setaria.</title>
        <authorList>
            <person name="Bennetzen J.L."/>
            <person name="Schmutz J."/>
            <person name="Wang H."/>
            <person name="Percifield R."/>
            <person name="Hawkins J."/>
            <person name="Pontaroli A.C."/>
            <person name="Estep M."/>
            <person name="Feng L."/>
            <person name="Vaughn J.N."/>
            <person name="Grimwood J."/>
            <person name="Jenkins J."/>
            <person name="Barry K."/>
            <person name="Lindquist E."/>
            <person name="Hellsten U."/>
            <person name="Deshpande S."/>
            <person name="Wang X."/>
            <person name="Wu X."/>
            <person name="Mitros T."/>
            <person name="Triplett J."/>
            <person name="Yang X."/>
            <person name="Ye C.Y."/>
            <person name="Mauro-Herrera M."/>
            <person name="Wang L."/>
            <person name="Li P."/>
            <person name="Sharma M."/>
            <person name="Sharma R."/>
            <person name="Ronald P.C."/>
            <person name="Panaud O."/>
            <person name="Kellogg E.A."/>
            <person name="Brutnell T.P."/>
            <person name="Doust A.N."/>
            <person name="Tuskan G.A."/>
            <person name="Rokhsar D."/>
            <person name="Devos K.M."/>
        </authorList>
    </citation>
    <scope>NUCLEOTIDE SEQUENCE [LARGE SCALE GENOMIC DNA]</scope>
    <source>
        <strain evidence="2">cv. Yugu1</strain>
    </source>
</reference>
<dbReference type="HOGENOM" id="CLU_3393045_0_0_1"/>
<evidence type="ECO:0000313" key="2">
    <source>
        <dbReference type="Proteomes" id="UP000004995"/>
    </source>
</evidence>
<dbReference type="AlphaFoldDB" id="K3Z1P8"/>